<evidence type="ECO:0000256" key="4">
    <source>
        <dbReference type="ARBA" id="ARBA00022741"/>
    </source>
</evidence>
<evidence type="ECO:0000313" key="8">
    <source>
        <dbReference type="Proteomes" id="UP000220246"/>
    </source>
</evidence>
<keyword evidence="3" id="KW-1003">Cell membrane</keyword>
<keyword evidence="2" id="KW-0813">Transport</keyword>
<dbReference type="InterPro" id="IPR003593">
    <property type="entry name" value="AAA+_ATPase"/>
</dbReference>
<dbReference type="EMBL" id="PDEA01000001">
    <property type="protein sequence ID" value="PEH89524.1"/>
    <property type="molecule type" value="Genomic_DNA"/>
</dbReference>
<name>A0A2A7UWB3_COMTR</name>
<accession>A0A2A7UWB3</accession>
<reference evidence="8" key="1">
    <citation type="submission" date="2017-09" db="EMBL/GenBank/DDBJ databases">
        <title>FDA dAtabase for Regulatory Grade micrObial Sequences (FDA-ARGOS): Supporting development and validation of Infectious Disease Dx tests.</title>
        <authorList>
            <person name="Minogue T."/>
            <person name="Wolcott M."/>
            <person name="Wasieloski L."/>
            <person name="Aguilar W."/>
            <person name="Moore D."/>
            <person name="Tallon L."/>
            <person name="Sadzewicz L."/>
            <person name="Ott S."/>
            <person name="Zhao X."/>
            <person name="Nagaraj S."/>
            <person name="Vavikolanu K."/>
            <person name="Aluvathingal J."/>
            <person name="Nadendla S."/>
            <person name="Sichtig H."/>
        </authorList>
    </citation>
    <scope>NUCLEOTIDE SEQUENCE [LARGE SCALE GENOMIC DNA]</scope>
    <source>
        <strain evidence="8">FDAARGOS_394</strain>
    </source>
</reference>
<dbReference type="PANTHER" id="PTHR42794">
    <property type="entry name" value="HEMIN IMPORT ATP-BINDING PROTEIN HMUV"/>
    <property type="match status" value="1"/>
</dbReference>
<protein>
    <submittedName>
        <fullName evidence="7">ABC transporter ATP-binding protein</fullName>
    </submittedName>
</protein>
<dbReference type="GO" id="GO:0016887">
    <property type="term" value="F:ATP hydrolysis activity"/>
    <property type="evidence" value="ECO:0007669"/>
    <property type="project" value="InterPro"/>
</dbReference>
<evidence type="ECO:0000256" key="2">
    <source>
        <dbReference type="ARBA" id="ARBA00022448"/>
    </source>
</evidence>
<dbReference type="PROSITE" id="PS50893">
    <property type="entry name" value="ABC_TRANSPORTER_2"/>
    <property type="match status" value="1"/>
</dbReference>
<dbReference type="GO" id="GO:0005524">
    <property type="term" value="F:ATP binding"/>
    <property type="evidence" value="ECO:0007669"/>
    <property type="project" value="UniProtKB-KW"/>
</dbReference>
<dbReference type="SMART" id="SM00382">
    <property type="entry name" value="AAA"/>
    <property type="match status" value="1"/>
</dbReference>
<sequence>MPTATTPSTPPAVALQARQLGWQVQGTPIVQNVSLQVRSGEMLGLIGPNGSGKSSLLRLLSGMLRPQTGDVLLGDQALHRLPRRSIARQLALVAQSAHTQDAITVWDAVELGRTPWLSALQPLAPRDRDIVHQALQAVGLQDKAHRTWHTLSGGERQRAHIARALAQQPEVLLLDEPTNHLDVHQQLSLMQLVQHLPITKVIALHDLNQALACDRLAVMHQGRLVHLGTPDEVLTPELLQTVFQVQAHSLTDPLDGSRVLRLRPLTTTLP</sequence>
<comment type="similarity">
    <text evidence="1">Belongs to the ABC transporter superfamily.</text>
</comment>
<dbReference type="Gene3D" id="3.40.50.300">
    <property type="entry name" value="P-loop containing nucleotide triphosphate hydrolases"/>
    <property type="match status" value="1"/>
</dbReference>
<organism evidence="7 8">
    <name type="scientific">Comamonas terrigena</name>
    <dbReference type="NCBI Taxonomy" id="32013"/>
    <lineage>
        <taxon>Bacteria</taxon>
        <taxon>Pseudomonadati</taxon>
        <taxon>Pseudomonadota</taxon>
        <taxon>Betaproteobacteria</taxon>
        <taxon>Burkholderiales</taxon>
        <taxon>Comamonadaceae</taxon>
        <taxon>Comamonas</taxon>
    </lineage>
</organism>
<feature type="domain" description="ABC transporter" evidence="6">
    <location>
        <begin position="15"/>
        <end position="246"/>
    </location>
</feature>
<evidence type="ECO:0000259" key="6">
    <source>
        <dbReference type="PROSITE" id="PS50893"/>
    </source>
</evidence>
<dbReference type="InterPro" id="IPR003439">
    <property type="entry name" value="ABC_transporter-like_ATP-bd"/>
</dbReference>
<keyword evidence="5 7" id="KW-0067">ATP-binding</keyword>
<dbReference type="SUPFAM" id="SSF52540">
    <property type="entry name" value="P-loop containing nucleoside triphosphate hydrolases"/>
    <property type="match status" value="1"/>
</dbReference>
<dbReference type="FunFam" id="3.40.50.300:FF:000134">
    <property type="entry name" value="Iron-enterobactin ABC transporter ATP-binding protein"/>
    <property type="match status" value="1"/>
</dbReference>
<keyword evidence="4" id="KW-0547">Nucleotide-binding</keyword>
<evidence type="ECO:0000313" key="7">
    <source>
        <dbReference type="EMBL" id="PEH89524.1"/>
    </source>
</evidence>
<proteinExistence type="inferred from homology"/>
<evidence type="ECO:0000256" key="5">
    <source>
        <dbReference type="ARBA" id="ARBA00022840"/>
    </source>
</evidence>
<keyword evidence="8" id="KW-1185">Reference proteome</keyword>
<dbReference type="Proteomes" id="UP000220246">
    <property type="component" value="Unassembled WGS sequence"/>
</dbReference>
<dbReference type="PANTHER" id="PTHR42794:SF2">
    <property type="entry name" value="ABC TRANSPORTER ATP-BINDING PROTEIN"/>
    <property type="match status" value="1"/>
</dbReference>
<keyword evidence="3" id="KW-0472">Membrane</keyword>
<evidence type="ECO:0000256" key="3">
    <source>
        <dbReference type="ARBA" id="ARBA00022475"/>
    </source>
</evidence>
<dbReference type="OrthoDB" id="5296765at2"/>
<dbReference type="CDD" id="cd03214">
    <property type="entry name" value="ABC_Iron-Siderophores_B12_Hemin"/>
    <property type="match status" value="1"/>
</dbReference>
<comment type="caution">
    <text evidence="7">The sequence shown here is derived from an EMBL/GenBank/DDBJ whole genome shotgun (WGS) entry which is preliminary data.</text>
</comment>
<dbReference type="InterPro" id="IPR027417">
    <property type="entry name" value="P-loop_NTPase"/>
</dbReference>
<evidence type="ECO:0000256" key="1">
    <source>
        <dbReference type="ARBA" id="ARBA00005417"/>
    </source>
</evidence>
<gene>
    <name evidence="7" type="ORF">CRM82_13760</name>
</gene>
<dbReference type="STRING" id="1219032.GCA_001515545_00105"/>
<dbReference type="AlphaFoldDB" id="A0A2A7UWB3"/>
<dbReference type="Pfam" id="PF00005">
    <property type="entry name" value="ABC_tran"/>
    <property type="match status" value="1"/>
</dbReference>